<accession>A0ABT0UAW1</accession>
<dbReference type="Proteomes" id="UP001202961">
    <property type="component" value="Unassembled WGS sequence"/>
</dbReference>
<dbReference type="EMBL" id="JAMQBK010000078">
    <property type="protein sequence ID" value="MCM2374040.1"/>
    <property type="molecule type" value="Genomic_DNA"/>
</dbReference>
<sequence length="364" mass="40125">MCNACQIKVDNLDNATEAFAGELLETLNRSAVGQGISLGHRTGLFDVMSEMNRWATSDEIADTAQCNERYVREWLGIMVTGGIVAYDKSTKTYLLPEHHAALLTRAAVSNNFARTFQFFPVMAEVETDIVECFKKGGGVPYEKFTRFHEVMAEDSDGNVVAALFDTILPLVPGLIEKLERGIDVLDIGCGLGHALTAMAERFPNSRFVGRDMCDTPIESAKQEVARRGLTNIRFEVADVAKPAQPESFDLITAFDVIHDQRDPATVLSQVRRALRSGGTFLMQDLQASSELHENIDHPLGSFLYTVSTMHCMTVSLAQGGAGLGTVWGEQLAVKMLGEAGFENVTVRRLEHDIQNNWYVSQLSE</sequence>
<keyword evidence="3" id="KW-0489">Methyltransferase</keyword>
<proteinExistence type="predicted"/>
<dbReference type="Gene3D" id="3.40.50.150">
    <property type="entry name" value="Vaccinia Virus protein VP39"/>
    <property type="match status" value="1"/>
</dbReference>
<organism evidence="3 4">
    <name type="scientific">Aporhodopirellula aestuarii</name>
    <dbReference type="NCBI Taxonomy" id="2950107"/>
    <lineage>
        <taxon>Bacteria</taxon>
        <taxon>Pseudomonadati</taxon>
        <taxon>Planctomycetota</taxon>
        <taxon>Planctomycetia</taxon>
        <taxon>Pirellulales</taxon>
        <taxon>Pirellulaceae</taxon>
        <taxon>Aporhodopirellula</taxon>
    </lineage>
</organism>
<dbReference type="GO" id="GO:0008168">
    <property type="term" value="F:methyltransferase activity"/>
    <property type="evidence" value="ECO:0007669"/>
    <property type="project" value="UniProtKB-KW"/>
</dbReference>
<dbReference type="InterPro" id="IPR053173">
    <property type="entry name" value="SAM-binding_MTase"/>
</dbReference>
<evidence type="ECO:0000259" key="1">
    <source>
        <dbReference type="Pfam" id="PF13847"/>
    </source>
</evidence>
<feature type="domain" description="S-adenosylmethionine-dependent methyltransferase Rv2258c-like winged HTH" evidence="2">
    <location>
        <begin position="31"/>
        <end position="105"/>
    </location>
</feature>
<name>A0ABT0UAW1_9BACT</name>
<dbReference type="RefSeq" id="WP_250931913.1">
    <property type="nucleotide sequence ID" value="NZ_JAMQBK010000078.1"/>
</dbReference>
<dbReference type="InterPro" id="IPR048711">
    <property type="entry name" value="WHD_Rv2258c"/>
</dbReference>
<keyword evidence="3" id="KW-0808">Transferase</keyword>
<feature type="domain" description="Methyltransferase" evidence="1">
    <location>
        <begin position="179"/>
        <end position="295"/>
    </location>
</feature>
<dbReference type="Pfam" id="PF13847">
    <property type="entry name" value="Methyltransf_31"/>
    <property type="match status" value="1"/>
</dbReference>
<dbReference type="SUPFAM" id="SSF53335">
    <property type="entry name" value="S-adenosyl-L-methionine-dependent methyltransferases"/>
    <property type="match status" value="1"/>
</dbReference>
<dbReference type="InterPro" id="IPR025714">
    <property type="entry name" value="Methyltranfer_dom"/>
</dbReference>
<comment type="caution">
    <text evidence="3">The sequence shown here is derived from an EMBL/GenBank/DDBJ whole genome shotgun (WGS) entry which is preliminary data.</text>
</comment>
<evidence type="ECO:0000313" key="3">
    <source>
        <dbReference type="EMBL" id="MCM2374040.1"/>
    </source>
</evidence>
<dbReference type="PANTHER" id="PTHR45128">
    <property type="entry name" value="METHYLTRANSFERASE TYPE 11"/>
    <property type="match status" value="1"/>
</dbReference>
<dbReference type="InterPro" id="IPR029063">
    <property type="entry name" value="SAM-dependent_MTases_sf"/>
</dbReference>
<protein>
    <submittedName>
        <fullName evidence="3">Methyltransferase domain-containing protein</fullName>
    </submittedName>
</protein>
<gene>
    <name evidence="3" type="ORF">NB063_25785</name>
</gene>
<dbReference type="CDD" id="cd02440">
    <property type="entry name" value="AdoMet_MTases"/>
    <property type="match status" value="1"/>
</dbReference>
<dbReference type="PANTHER" id="PTHR45128:SF1">
    <property type="entry name" value="S-ADENOSYLMETHIONINE-DEPENDENT METHYLTRANSFERASE RV2258C"/>
    <property type="match status" value="1"/>
</dbReference>
<evidence type="ECO:0000313" key="4">
    <source>
        <dbReference type="Proteomes" id="UP001202961"/>
    </source>
</evidence>
<dbReference type="GO" id="GO:0032259">
    <property type="term" value="P:methylation"/>
    <property type="evidence" value="ECO:0007669"/>
    <property type="project" value="UniProtKB-KW"/>
</dbReference>
<reference evidence="3 4" key="1">
    <citation type="journal article" date="2022" name="Syst. Appl. Microbiol.">
        <title>Rhodopirellula aestuarii sp. nov., a novel member of the genus Rhodopirellula isolated from brackish sediments collected in the Tagus River estuary, Portugal.</title>
        <authorList>
            <person name="Vitorino I.R."/>
            <person name="Klimek D."/>
            <person name="Calusinska M."/>
            <person name="Lobo-da-Cunha A."/>
            <person name="Vasconcelos V."/>
            <person name="Lage O.M."/>
        </authorList>
    </citation>
    <scope>NUCLEOTIDE SEQUENCE [LARGE SCALE GENOMIC DNA]</scope>
    <source>
        <strain evidence="3 4">ICT_H3.1</strain>
    </source>
</reference>
<dbReference type="Pfam" id="PF21320">
    <property type="entry name" value="WHD_Rv2258c"/>
    <property type="match status" value="1"/>
</dbReference>
<keyword evidence="4" id="KW-1185">Reference proteome</keyword>
<evidence type="ECO:0000259" key="2">
    <source>
        <dbReference type="Pfam" id="PF21320"/>
    </source>
</evidence>